<dbReference type="Pfam" id="PF11127">
    <property type="entry name" value="YgaP-like_TM"/>
    <property type="match status" value="1"/>
</dbReference>
<accession>A0A3E0D9Y3</accession>
<evidence type="ECO:0000259" key="2">
    <source>
        <dbReference type="Pfam" id="PF11127"/>
    </source>
</evidence>
<evidence type="ECO:0000256" key="1">
    <source>
        <dbReference type="SAM" id="Phobius"/>
    </source>
</evidence>
<feature type="transmembrane region" description="Helical" evidence="1">
    <location>
        <begin position="12"/>
        <end position="30"/>
    </location>
</feature>
<dbReference type="AlphaFoldDB" id="A0A3E0D9Y3"/>
<feature type="domain" description="Inner membrane protein YgaP-like transmembrane" evidence="2">
    <location>
        <begin position="1"/>
        <end position="66"/>
    </location>
</feature>
<keyword evidence="4" id="KW-1185">Reference proteome</keyword>
<comment type="caution">
    <text evidence="3">The sequence shown here is derived from an EMBL/GenBank/DDBJ whole genome shotgun (WGS) entry which is preliminary data.</text>
</comment>
<proteinExistence type="predicted"/>
<dbReference type="RefSeq" id="WP_086540478.1">
    <property type="nucleotide sequence ID" value="NZ_MSSW01000009.1"/>
</dbReference>
<evidence type="ECO:0000313" key="4">
    <source>
        <dbReference type="Proteomes" id="UP000256405"/>
    </source>
</evidence>
<dbReference type="InterPro" id="IPR021309">
    <property type="entry name" value="YgaP-like_TM"/>
</dbReference>
<keyword evidence="1" id="KW-1133">Transmembrane helix</keyword>
<dbReference type="Proteomes" id="UP000256405">
    <property type="component" value="Unassembled WGS sequence"/>
</dbReference>
<dbReference type="OrthoDB" id="9804804at2"/>
<protein>
    <recommendedName>
        <fullName evidence="2">Inner membrane protein YgaP-like transmembrane domain-containing protein</fullName>
    </recommendedName>
</protein>
<evidence type="ECO:0000313" key="3">
    <source>
        <dbReference type="EMBL" id="REG79480.1"/>
    </source>
</evidence>
<name>A0A3E0D9Y3_9BACT</name>
<gene>
    <name evidence="3" type="ORF">C8N25_13128</name>
</gene>
<reference evidence="3 4" key="1">
    <citation type="submission" date="2018-08" db="EMBL/GenBank/DDBJ databases">
        <title>Genomic Encyclopedia of Archaeal and Bacterial Type Strains, Phase II (KMG-II): from individual species to whole genera.</title>
        <authorList>
            <person name="Goeker M."/>
        </authorList>
    </citation>
    <scope>NUCLEOTIDE SEQUENCE [LARGE SCALE GENOMIC DNA]</scope>
    <source>
        <strain evidence="3 4">DSM 15986</strain>
    </source>
</reference>
<organism evidence="3 4">
    <name type="scientific">Algoriphagus antarcticus</name>
    <dbReference type="NCBI Taxonomy" id="238540"/>
    <lineage>
        <taxon>Bacteria</taxon>
        <taxon>Pseudomonadati</taxon>
        <taxon>Bacteroidota</taxon>
        <taxon>Cytophagia</taxon>
        <taxon>Cytophagales</taxon>
        <taxon>Cyclobacteriaceae</taxon>
        <taxon>Algoriphagus</taxon>
    </lineage>
</organism>
<dbReference type="EMBL" id="QUNF01000031">
    <property type="protein sequence ID" value="REG79480.1"/>
    <property type="molecule type" value="Genomic_DNA"/>
</dbReference>
<keyword evidence="1" id="KW-0812">Transmembrane</keyword>
<keyword evidence="1" id="KW-0472">Membrane</keyword>
<feature type="transmembrane region" description="Helical" evidence="1">
    <location>
        <begin position="36"/>
        <end position="59"/>
    </location>
</feature>
<sequence length="80" mass="8756">MKNNLGSIDRMIRIALAIIISALYFTHVISGSLGSGLILVVGVLFITSFFSFCPFYSLFGIATKKKTKAVFLPQRKPTAN</sequence>